<gene>
    <name evidence="3" type="primary">kfoC</name>
    <name evidence="3" type="ORF">DEAC_c41190</name>
</gene>
<evidence type="ECO:0000259" key="2">
    <source>
        <dbReference type="Pfam" id="PF00535"/>
    </source>
</evidence>
<comment type="caution">
    <text evidence="3">The sequence shown here is derived from an EMBL/GenBank/DDBJ whole genome shotgun (WGS) entry which is preliminary data.</text>
</comment>
<dbReference type="PANTHER" id="PTHR43685:SF11">
    <property type="entry name" value="GLYCOSYLTRANSFERASE TAGX-RELATED"/>
    <property type="match status" value="1"/>
</dbReference>
<dbReference type="Proteomes" id="UP000036356">
    <property type="component" value="Unassembled WGS sequence"/>
</dbReference>
<dbReference type="PANTHER" id="PTHR43685">
    <property type="entry name" value="GLYCOSYLTRANSFERASE"/>
    <property type="match status" value="1"/>
</dbReference>
<evidence type="ECO:0000313" key="4">
    <source>
        <dbReference type="Proteomes" id="UP000036356"/>
    </source>
</evidence>
<dbReference type="STRING" id="476652.DEAC_c41190"/>
<evidence type="ECO:0000313" key="3">
    <source>
        <dbReference type="EMBL" id="KLU63989.1"/>
    </source>
</evidence>
<dbReference type="InterPro" id="IPR001173">
    <property type="entry name" value="Glyco_trans_2-like"/>
</dbReference>
<dbReference type="RefSeq" id="WP_047811888.1">
    <property type="nucleotide sequence ID" value="NZ_LDZY01000019.1"/>
</dbReference>
<sequence>MIMPLVSVVIPTYNHARYITQAVESALKQTYQNVEILVVDDGSTDNTAEVIKPYLTQVHYIYKENGGTSSALNYGIEQAAGKYVCWLSADDMFEPEKTAKQVLLLESDPSLGFCYTSFMIIDALGNITHLIRSFYTANTHDMVLRLMDACFINGSTVMMRKSALEKTGGFDETLPTAHDYDMWFRLLRNGPCGFIDEQLLKYRWHGENMSLYGVNCDARVKAKAKELFPEWLGEDRL</sequence>
<organism evidence="3 4">
    <name type="scientific">Desulfosporosinus acididurans</name>
    <dbReference type="NCBI Taxonomy" id="476652"/>
    <lineage>
        <taxon>Bacteria</taxon>
        <taxon>Bacillati</taxon>
        <taxon>Bacillota</taxon>
        <taxon>Clostridia</taxon>
        <taxon>Eubacteriales</taxon>
        <taxon>Desulfitobacteriaceae</taxon>
        <taxon>Desulfosporosinus</taxon>
    </lineage>
</organism>
<reference evidence="3 4" key="1">
    <citation type="submission" date="2015-06" db="EMBL/GenBank/DDBJ databases">
        <title>Draft genome of the moderately acidophilic sulfate reducer Candidatus Desulfosporosinus acididurans strain M1.</title>
        <authorList>
            <person name="Poehlein A."/>
            <person name="Petzsch P."/>
            <person name="Johnson B.D."/>
            <person name="Schloemann M."/>
            <person name="Daniel R."/>
            <person name="Muehling M."/>
        </authorList>
    </citation>
    <scope>NUCLEOTIDE SEQUENCE [LARGE SCALE GENOMIC DNA]</scope>
    <source>
        <strain evidence="3 4">M1</strain>
    </source>
</reference>
<dbReference type="InterPro" id="IPR029044">
    <property type="entry name" value="Nucleotide-diphossugar_trans"/>
</dbReference>
<dbReference type="AlphaFoldDB" id="A0A0J1FKH6"/>
<name>A0A0J1FKH6_9FIRM</name>
<proteinExistence type="inferred from homology"/>
<comment type="similarity">
    <text evidence="1">Belongs to the glycosyltransferase 2 family.</text>
</comment>
<dbReference type="Pfam" id="PF00535">
    <property type="entry name" value="Glycos_transf_2"/>
    <property type="match status" value="1"/>
</dbReference>
<dbReference type="SUPFAM" id="SSF53448">
    <property type="entry name" value="Nucleotide-diphospho-sugar transferases"/>
    <property type="match status" value="1"/>
</dbReference>
<dbReference type="Gene3D" id="3.90.550.10">
    <property type="entry name" value="Spore Coat Polysaccharide Biosynthesis Protein SpsA, Chain A"/>
    <property type="match status" value="1"/>
</dbReference>
<keyword evidence="4" id="KW-1185">Reference proteome</keyword>
<dbReference type="PATRIC" id="fig|476652.3.peg.4364"/>
<protein>
    <submittedName>
        <fullName evidence="3">Chondroitin synthase</fullName>
    </submittedName>
</protein>
<evidence type="ECO:0000256" key="1">
    <source>
        <dbReference type="ARBA" id="ARBA00006739"/>
    </source>
</evidence>
<feature type="domain" description="Glycosyltransferase 2-like" evidence="2">
    <location>
        <begin position="7"/>
        <end position="167"/>
    </location>
</feature>
<dbReference type="EMBL" id="LDZY01000019">
    <property type="protein sequence ID" value="KLU63989.1"/>
    <property type="molecule type" value="Genomic_DNA"/>
</dbReference>
<dbReference type="InterPro" id="IPR050834">
    <property type="entry name" value="Glycosyltransf_2"/>
</dbReference>
<accession>A0A0J1FKH6</accession>